<organism evidence="3 4">
    <name type="scientific">Piromyces finnis</name>
    <dbReference type="NCBI Taxonomy" id="1754191"/>
    <lineage>
        <taxon>Eukaryota</taxon>
        <taxon>Fungi</taxon>
        <taxon>Fungi incertae sedis</taxon>
        <taxon>Chytridiomycota</taxon>
        <taxon>Chytridiomycota incertae sedis</taxon>
        <taxon>Neocallimastigomycetes</taxon>
        <taxon>Neocallimastigales</taxon>
        <taxon>Neocallimastigaceae</taxon>
        <taxon>Piromyces</taxon>
    </lineage>
</organism>
<proteinExistence type="predicted"/>
<dbReference type="InterPro" id="IPR056855">
    <property type="entry name" value="ATP-grasp_IQCH"/>
</dbReference>
<feature type="domain" description="IQCH-like ATP-grasp" evidence="2">
    <location>
        <begin position="619"/>
        <end position="863"/>
    </location>
</feature>
<dbReference type="OrthoDB" id="2117703at2759"/>
<dbReference type="PROSITE" id="PS50096">
    <property type="entry name" value="IQ"/>
    <property type="match status" value="1"/>
</dbReference>
<dbReference type="PANTHER" id="PTHR14465">
    <property type="entry name" value="IQ DOMAIN-CONTAINING PROTEIN H"/>
    <property type="match status" value="1"/>
</dbReference>
<dbReference type="EMBL" id="MCFH01000054">
    <property type="protein sequence ID" value="ORX43303.1"/>
    <property type="molecule type" value="Genomic_DNA"/>
</dbReference>
<reference evidence="3 4" key="2">
    <citation type="submission" date="2016-08" db="EMBL/GenBank/DDBJ databases">
        <title>Pervasive Adenine N6-methylation of Active Genes in Fungi.</title>
        <authorList>
            <consortium name="DOE Joint Genome Institute"/>
            <person name="Mondo S.J."/>
            <person name="Dannebaum R.O."/>
            <person name="Kuo R.C."/>
            <person name="Labutti K."/>
            <person name="Haridas S."/>
            <person name="Kuo A."/>
            <person name="Salamov A."/>
            <person name="Ahrendt S.R."/>
            <person name="Lipzen A."/>
            <person name="Sullivan W."/>
            <person name="Andreopoulos W.B."/>
            <person name="Clum A."/>
            <person name="Lindquist E."/>
            <person name="Daum C."/>
            <person name="Ramamoorthy G.K."/>
            <person name="Gryganskyi A."/>
            <person name="Culley D."/>
            <person name="Magnuson J.K."/>
            <person name="James T.Y."/>
            <person name="O'Malley M.A."/>
            <person name="Stajich J.E."/>
            <person name="Spatafora J.W."/>
            <person name="Visel A."/>
            <person name="Grigoriev I.V."/>
        </authorList>
    </citation>
    <scope>NUCLEOTIDE SEQUENCE [LARGE SCALE GENOMIC DNA]</scope>
    <source>
        <strain evidence="4">finn</strain>
    </source>
</reference>
<sequence>MNEKKDNIILTGKNSTNVFPNKKIVKNDLNDIKTELNKNENSKMKLLTRINDIKNLINQKKTIQYTNLRTDEAIKFLSGSKKNKISDSIPTPSLFGENFKIPPIINNESNEPPSISTNSKPENNTKGQIKKKVYENHRLMISKLRNDIYQGFGSSEDIIEKKGVYPLIENRVLPNDGDYTPIFSQYTPNAFLKSKKCKMHLFYNQLNKNKYAFYNNQIENQMMLNKPIKEPDLPIIKEVEKAIKEIELRRENANRHEYKDAKTPPISTVPSTEQINYQDMVDINHGPVIYIDRGYFTTHMPIYQNFKKKHINNLWGDIKIILEEIEDFCQIYLIMFAEISCEKLEMIASRDFFDKPTIEDIYDCFIYREKIEKYINESVKTFFNNANFVEKVIRKVQNTWKTFLQRNKYKKAVIDHKASYVIACFYNRVLKQRVINDMIKNKYITHRKDVYEKNIEFYSKWHRIKEGKRTIIHIPSISRRIRKSIDFVKYLQTFQFGRLLDFKDPLVNLIIVMPYNIEYNIDIMNEINHIFERRFGVSIYKNERLKIVYAKMAEKINSSSSLTSMILYDPSTHKSIRSLIDENTYTYIIPGIIGKLDMELSYYLNIPILAPQVEKFKYLFTKIGAREILKTNKLAIPPGVECPHEYENFYVSLIRLIITYKQYERWVFKINSTIDAIGIAYININDYTFIDNLLEYNSNNTDEELKQFIEPFREEIMKKVNIVNKTVYPNWVEYRLDFLKYGGVIEAIPPVDFNEIKTVLSHLYIEPDGNISIIGSQEQIYLKPFEYFGSIFPQNVVSYNNIYDYTIKIGNICYNYGIIGHLTIDFIIWKNKKKYNMFWVSGVKPGYIQSLDNCKLFYLSSGVEFNQKTGKLTVDLNVRKKREYKYISQIKNFNMNRVINEEMNGKYGRRINLLIRKI</sequence>
<evidence type="ECO:0000256" key="1">
    <source>
        <dbReference type="SAM" id="MobiDB-lite"/>
    </source>
</evidence>
<dbReference type="Pfam" id="PF24923">
    <property type="entry name" value="ATP-grasp_IQCH"/>
    <property type="match status" value="1"/>
</dbReference>
<dbReference type="InterPro" id="IPR038752">
    <property type="entry name" value="IQCH"/>
</dbReference>
<gene>
    <name evidence="3" type="ORF">BCR36DRAFT_146299</name>
</gene>
<evidence type="ECO:0000313" key="4">
    <source>
        <dbReference type="Proteomes" id="UP000193719"/>
    </source>
</evidence>
<feature type="region of interest" description="Disordered" evidence="1">
    <location>
        <begin position="102"/>
        <end position="130"/>
    </location>
</feature>
<dbReference type="PANTHER" id="PTHR14465:SF0">
    <property type="entry name" value="IQ DOMAIN-CONTAINING PROTEIN H"/>
    <property type="match status" value="1"/>
</dbReference>
<protein>
    <recommendedName>
        <fullName evidence="2">IQCH-like ATP-grasp domain-containing protein</fullName>
    </recommendedName>
</protein>
<dbReference type="Proteomes" id="UP000193719">
    <property type="component" value="Unassembled WGS sequence"/>
</dbReference>
<reference evidence="3 4" key="1">
    <citation type="submission" date="2016-08" db="EMBL/GenBank/DDBJ databases">
        <title>Genomes of anaerobic fungi encode conserved fungal cellulosomes for biomass hydrolysis.</title>
        <authorList>
            <consortium name="DOE Joint Genome Institute"/>
            <person name="Haitjema C.H."/>
            <person name="Gilmore S.P."/>
            <person name="Henske J.K."/>
            <person name="Solomon K.V."/>
            <person name="De Groot R."/>
            <person name="Kuo A."/>
            <person name="Mondo S.J."/>
            <person name="Salamov A.A."/>
            <person name="Labutti K."/>
            <person name="Zhao Z."/>
            <person name="Chiniquy J."/>
            <person name="Barry K."/>
            <person name="Brewer H.M."/>
            <person name="Purvine S.O."/>
            <person name="Wright A.T."/>
            <person name="Boxma B."/>
            <person name="Van Alen T."/>
            <person name="Hackstein J.H."/>
            <person name="Baker S.E."/>
            <person name="Grigoriev I.V."/>
            <person name="O'Malley M.A."/>
        </authorList>
    </citation>
    <scope>NUCLEOTIDE SEQUENCE [LARGE SCALE GENOMIC DNA]</scope>
    <source>
        <strain evidence="4">finn</strain>
    </source>
</reference>
<name>A0A1Y1UZR0_9FUNG</name>
<feature type="compositionally biased region" description="Low complexity" evidence="1">
    <location>
        <begin position="102"/>
        <end position="119"/>
    </location>
</feature>
<keyword evidence="4" id="KW-1185">Reference proteome</keyword>
<comment type="caution">
    <text evidence="3">The sequence shown here is derived from an EMBL/GenBank/DDBJ whole genome shotgun (WGS) entry which is preliminary data.</text>
</comment>
<dbReference type="AlphaFoldDB" id="A0A1Y1UZR0"/>
<evidence type="ECO:0000313" key="3">
    <source>
        <dbReference type="EMBL" id="ORX43303.1"/>
    </source>
</evidence>
<accession>A0A1Y1UZR0</accession>
<evidence type="ECO:0000259" key="2">
    <source>
        <dbReference type="Pfam" id="PF24923"/>
    </source>
</evidence>